<reference evidence="1 2" key="1">
    <citation type="submission" date="2019-09" db="EMBL/GenBank/DDBJ databases">
        <authorList>
            <person name="Ou C."/>
        </authorList>
    </citation>
    <scope>NUCLEOTIDE SEQUENCE [LARGE SCALE GENOMIC DNA]</scope>
    <source>
        <strain evidence="1">S2</strain>
        <tissue evidence="1">Leaf</tissue>
    </source>
</reference>
<gene>
    <name evidence="1" type="ORF">D8674_017649</name>
</gene>
<keyword evidence="2" id="KW-1185">Reference proteome</keyword>
<dbReference type="Proteomes" id="UP000327157">
    <property type="component" value="Chromosome 16"/>
</dbReference>
<protein>
    <submittedName>
        <fullName evidence="1">Uncharacterized protein</fullName>
    </submittedName>
</protein>
<evidence type="ECO:0000313" key="1">
    <source>
        <dbReference type="EMBL" id="KAB2625989.1"/>
    </source>
</evidence>
<name>A0A5N5HDB4_9ROSA</name>
<reference evidence="2" key="2">
    <citation type="submission" date="2019-10" db="EMBL/GenBank/DDBJ databases">
        <title>A de novo genome assembly of a pear dwarfing rootstock.</title>
        <authorList>
            <person name="Wang F."/>
            <person name="Wang J."/>
            <person name="Li S."/>
            <person name="Zhang Y."/>
            <person name="Fang M."/>
            <person name="Ma L."/>
            <person name="Zhao Y."/>
            <person name="Jiang S."/>
        </authorList>
    </citation>
    <scope>NUCLEOTIDE SEQUENCE [LARGE SCALE GENOMIC DNA]</scope>
</reference>
<organism evidence="1 2">
    <name type="scientific">Pyrus ussuriensis x Pyrus communis</name>
    <dbReference type="NCBI Taxonomy" id="2448454"/>
    <lineage>
        <taxon>Eukaryota</taxon>
        <taxon>Viridiplantae</taxon>
        <taxon>Streptophyta</taxon>
        <taxon>Embryophyta</taxon>
        <taxon>Tracheophyta</taxon>
        <taxon>Spermatophyta</taxon>
        <taxon>Magnoliopsida</taxon>
        <taxon>eudicotyledons</taxon>
        <taxon>Gunneridae</taxon>
        <taxon>Pentapetalae</taxon>
        <taxon>rosids</taxon>
        <taxon>fabids</taxon>
        <taxon>Rosales</taxon>
        <taxon>Rosaceae</taxon>
        <taxon>Amygdaloideae</taxon>
        <taxon>Maleae</taxon>
        <taxon>Pyrus</taxon>
    </lineage>
</organism>
<reference evidence="1 2" key="3">
    <citation type="submission" date="2019-11" db="EMBL/GenBank/DDBJ databases">
        <title>A de novo genome assembly of a pear dwarfing rootstock.</title>
        <authorList>
            <person name="Wang F."/>
            <person name="Wang J."/>
            <person name="Li S."/>
            <person name="Zhang Y."/>
            <person name="Fang M."/>
            <person name="Ma L."/>
            <person name="Zhao Y."/>
            <person name="Jiang S."/>
        </authorList>
    </citation>
    <scope>NUCLEOTIDE SEQUENCE [LARGE SCALE GENOMIC DNA]</scope>
    <source>
        <strain evidence="1">S2</strain>
        <tissue evidence="1">Leaf</tissue>
    </source>
</reference>
<sequence length="118" mass="13366">MHRHAITTRGKSPEVTPEFFLVQIGYPEFLNPSPSRPQTFWACCLLLLLQPISNKPIGLLLDPDQRNTSASWFLVFLYIRVALDPSLCADVSEPFTGLYFLGLRLQPIKFVMLGKPAF</sequence>
<dbReference type="EMBL" id="SMOL01000160">
    <property type="protein sequence ID" value="KAB2625989.1"/>
    <property type="molecule type" value="Genomic_DNA"/>
</dbReference>
<proteinExistence type="predicted"/>
<comment type="caution">
    <text evidence="1">The sequence shown here is derived from an EMBL/GenBank/DDBJ whole genome shotgun (WGS) entry which is preliminary data.</text>
</comment>
<evidence type="ECO:0000313" key="2">
    <source>
        <dbReference type="Proteomes" id="UP000327157"/>
    </source>
</evidence>
<accession>A0A5N5HDB4</accession>
<dbReference type="AlphaFoldDB" id="A0A5N5HDB4"/>